<keyword evidence="1" id="KW-1185">Reference proteome</keyword>
<proteinExistence type="predicted"/>
<organism evidence="1 2">
    <name type="scientific">Drosophila lebanonensis</name>
    <name type="common">Fruit fly</name>
    <name type="synonym">Scaptodrosophila lebanonensis</name>
    <dbReference type="NCBI Taxonomy" id="7225"/>
    <lineage>
        <taxon>Eukaryota</taxon>
        <taxon>Metazoa</taxon>
        <taxon>Ecdysozoa</taxon>
        <taxon>Arthropoda</taxon>
        <taxon>Hexapoda</taxon>
        <taxon>Insecta</taxon>
        <taxon>Pterygota</taxon>
        <taxon>Neoptera</taxon>
        <taxon>Endopterygota</taxon>
        <taxon>Diptera</taxon>
        <taxon>Brachycera</taxon>
        <taxon>Muscomorpha</taxon>
        <taxon>Ephydroidea</taxon>
        <taxon>Drosophilidae</taxon>
        <taxon>Scaptodrosophila</taxon>
    </lineage>
</organism>
<dbReference type="OrthoDB" id="7883050at2759"/>
<dbReference type="AlphaFoldDB" id="A0A6J2U2Y4"/>
<accession>A0A6J2U2Y4</accession>
<reference evidence="2" key="1">
    <citation type="submission" date="2025-08" db="UniProtKB">
        <authorList>
            <consortium name="RefSeq"/>
        </authorList>
    </citation>
    <scope>IDENTIFICATION</scope>
    <source>
        <strain evidence="2">11010-0011.00</strain>
        <tissue evidence="2">Whole body</tissue>
    </source>
</reference>
<sequence length="966" mass="111173">MDFVTAISTGADIEYTVHEYAYAFLQALTSDPHNWCTKVSYKFVGQCFNALGIRFMVSMEAFAKMPQHPYRNDNLDYVFNSAPFVLQGLHEFLNQLPTLLATYDKALTRKNHGSNANREFNMLTRPLPCYLRVVSIWCKVVDAMSCNGDPNTKAIDKFLREPLARVSYSILLGLSKLLPDYGMELLELPEFCRTLTINVRFGIFYEETHNTILKPMLRLFRKYSWVFCGVHHSALNFIYCVFCVKWPNNSSYERAYKFLKDLLTRFARNQLRDENGNLLLRILTDELISDKFVAIQFHMLRPQTDTYLLMATLKYLLELQNHITSTEIFPISFLERILQLVLQMPQTPITLVIRELAAELYISLVHRQYDVQEIVLHVLKTFSKMSHGRTILNEHEHALTVLMNSLQLMIQYCSAMQNFAYYISILNSTDIELELRLLATQFIYALFVMHTKKYGQSEDAQVQIHELLLQIVEIIEGTHQQEIRALLFSLFDLVDFNAIAEHNPENILISLERFCLDKFLHDESLSESDFYTLYASMIRSVRATGNEQIHTHVVDTLRDEHTNMQNMFSEQLTPSPGQLQTYFNHLRRLNVLIRRDKLPRRLIREMYPSLASNIPLCEGELAALGCETLAYMLCSLCKGANVSDADEEVRSLVKDLSTTCVREMSEISMAATTTEFKRAKSFYSAIALLLLCQQTDACGYSVLVEHLAQTAQIRQTFFCSLTSNYMQEMYLFFQLLHASEHILLPSNKIWKLLQHYKMHPSVNAVVTQELKNLIGVLIKHRLEMYATALPVVLLHICTENSNKSRVTNALRGHVNLINQYASAKEAWLLKVHIFTSTLKLIVKSLAVRIPINDLRNRNRLSSLPYLMPLVSQLRLKRTTLQEIAHLLCSLQEQVLCASEMHNLDAFISQMSAHKYHCEEDCAMLAQNSKCVGHLKPEPPGPIGIWFLEPIDCANATQDEPMIVDVN</sequence>
<dbReference type="RefSeq" id="XP_030383006.1">
    <property type="nucleotide sequence ID" value="XM_030527146.1"/>
</dbReference>
<evidence type="ECO:0000313" key="1">
    <source>
        <dbReference type="Proteomes" id="UP000504634"/>
    </source>
</evidence>
<dbReference type="Proteomes" id="UP000504634">
    <property type="component" value="Unplaced"/>
</dbReference>
<dbReference type="GeneID" id="115630540"/>
<gene>
    <name evidence="2" type="primary">LOC115630540</name>
</gene>
<name>A0A6J2U2Y4_DROLE</name>
<protein>
    <submittedName>
        <fullName evidence="2">Uncharacterized protein LOC115630540</fullName>
    </submittedName>
</protein>
<evidence type="ECO:0000313" key="2">
    <source>
        <dbReference type="RefSeq" id="XP_030383006.1"/>
    </source>
</evidence>